<evidence type="ECO:0000313" key="1">
    <source>
        <dbReference type="EMBL" id="VAX35170.1"/>
    </source>
</evidence>
<organism evidence="1">
    <name type="scientific">hydrothermal vent metagenome</name>
    <dbReference type="NCBI Taxonomy" id="652676"/>
    <lineage>
        <taxon>unclassified sequences</taxon>
        <taxon>metagenomes</taxon>
        <taxon>ecological metagenomes</taxon>
    </lineage>
</organism>
<dbReference type="AlphaFoldDB" id="A0A3B1DJL1"/>
<sequence>MCALVGASKRDLYRPKAHSYDKLNLFFKKDQQEKRAMGTVQNSLKMMLGASLLLILLVTTIQADTGDIQRKKAARDAMLGPLIGCHKNLSATTAHSKDARRTRCPAKNLHGTAHVLPRNYAVTTKEKPQ</sequence>
<reference evidence="1" key="1">
    <citation type="submission" date="2018-06" db="EMBL/GenBank/DDBJ databases">
        <authorList>
            <person name="Zhirakovskaya E."/>
        </authorList>
    </citation>
    <scope>NUCLEOTIDE SEQUENCE</scope>
</reference>
<accession>A0A3B1DJL1</accession>
<dbReference type="EMBL" id="UOGJ01000035">
    <property type="protein sequence ID" value="VAX35170.1"/>
    <property type="molecule type" value="Genomic_DNA"/>
</dbReference>
<protein>
    <submittedName>
        <fullName evidence="1">Uncharacterized protein</fullName>
    </submittedName>
</protein>
<proteinExistence type="predicted"/>
<gene>
    <name evidence="1" type="ORF">MNBD_UNCLBAC01-936</name>
</gene>
<name>A0A3B1DJL1_9ZZZZ</name>